<dbReference type="AlphaFoldDB" id="A0A9N8DZI1"/>
<proteinExistence type="predicted"/>
<dbReference type="OrthoDB" id="49042at2759"/>
<dbReference type="EMBL" id="CAICTM010000501">
    <property type="protein sequence ID" value="CAB9511761.1"/>
    <property type="molecule type" value="Genomic_DNA"/>
</dbReference>
<protein>
    <submittedName>
        <fullName evidence="2">Uncharacterized protein</fullName>
    </submittedName>
</protein>
<feature type="signal peptide" evidence="1">
    <location>
        <begin position="1"/>
        <end position="30"/>
    </location>
</feature>
<gene>
    <name evidence="2" type="ORF">SEMRO_502_G155530.1</name>
</gene>
<comment type="caution">
    <text evidence="2">The sequence shown here is derived from an EMBL/GenBank/DDBJ whole genome shotgun (WGS) entry which is preliminary data.</text>
</comment>
<reference evidence="2" key="1">
    <citation type="submission" date="2020-06" db="EMBL/GenBank/DDBJ databases">
        <authorList>
            <consortium name="Plant Systems Biology data submission"/>
        </authorList>
    </citation>
    <scope>NUCLEOTIDE SEQUENCE</scope>
    <source>
        <strain evidence="2">D6</strain>
    </source>
</reference>
<evidence type="ECO:0000256" key="1">
    <source>
        <dbReference type="SAM" id="SignalP"/>
    </source>
</evidence>
<name>A0A9N8DZI1_9STRA</name>
<feature type="chain" id="PRO_5040219496" evidence="1">
    <location>
        <begin position="31"/>
        <end position="347"/>
    </location>
</feature>
<evidence type="ECO:0000313" key="3">
    <source>
        <dbReference type="Proteomes" id="UP001153069"/>
    </source>
</evidence>
<keyword evidence="1" id="KW-0732">Signal</keyword>
<organism evidence="2 3">
    <name type="scientific">Seminavis robusta</name>
    <dbReference type="NCBI Taxonomy" id="568900"/>
    <lineage>
        <taxon>Eukaryota</taxon>
        <taxon>Sar</taxon>
        <taxon>Stramenopiles</taxon>
        <taxon>Ochrophyta</taxon>
        <taxon>Bacillariophyta</taxon>
        <taxon>Bacillariophyceae</taxon>
        <taxon>Bacillariophycidae</taxon>
        <taxon>Naviculales</taxon>
        <taxon>Naviculaceae</taxon>
        <taxon>Seminavis</taxon>
    </lineage>
</organism>
<dbReference type="Proteomes" id="UP001153069">
    <property type="component" value="Unassembled WGS sequence"/>
</dbReference>
<evidence type="ECO:0000313" key="2">
    <source>
        <dbReference type="EMBL" id="CAB9511761.1"/>
    </source>
</evidence>
<dbReference type="Pfam" id="PF07209">
    <property type="entry name" value="DUF1415"/>
    <property type="match status" value="1"/>
</dbReference>
<dbReference type="InterPro" id="IPR009858">
    <property type="entry name" value="DUF1415"/>
</dbReference>
<sequence>MFRNNRQGLMLLIQIPHLLLVCTSWWNANSFLVEALLGHSRICPQRHRQQAEKQLLWTTTSTENNNDDQANNDFGIWVYHPGEQEEWISHSAEMLQQHQQSSPLQETLHWCRDFVVPLNLCPWAASSVTTPRAMQFYIVPTTHSSTSTSSIGSQKDEMAHVVQTVAQKFHQSIIEETKDDDDDDLKKVAIAFILIEQQHSSTSTSSSATSSPPPPHHWSESFPTFYDWFIDLEDDWIDQAEEYNDEDTTTPVSNIYTDVTLAAFHPDWMYGESDNGDGLDFEKRSPVPTITLVATETIDAAGPQATERIANHNAQVLQHEMTPEQIQTLYQRVVRGEEQAQEQAQED</sequence>
<keyword evidence="3" id="KW-1185">Reference proteome</keyword>
<accession>A0A9N8DZI1</accession>